<dbReference type="Pfam" id="PF00248">
    <property type="entry name" value="Aldo_ket_red"/>
    <property type="match status" value="1"/>
</dbReference>
<keyword evidence="4" id="KW-1185">Reference proteome</keyword>
<dbReference type="InterPro" id="IPR036812">
    <property type="entry name" value="NAD(P)_OxRdtase_dom_sf"/>
</dbReference>
<protein>
    <submittedName>
        <fullName evidence="3">Aldo/keto reductase</fullName>
    </submittedName>
</protein>
<dbReference type="RefSeq" id="WP_109768400.1">
    <property type="nucleotide sequence ID" value="NZ_CP159474.1"/>
</dbReference>
<name>A0A3A8AKS9_9HYPH</name>
<evidence type="ECO:0000313" key="3">
    <source>
        <dbReference type="EMBL" id="RKF07274.1"/>
    </source>
</evidence>
<evidence type="ECO:0000259" key="2">
    <source>
        <dbReference type="Pfam" id="PF00248"/>
    </source>
</evidence>
<dbReference type="Gene3D" id="3.20.20.100">
    <property type="entry name" value="NADP-dependent oxidoreductase domain"/>
    <property type="match status" value="1"/>
</dbReference>
<comment type="caution">
    <text evidence="3">The sequence shown here is derived from an EMBL/GenBank/DDBJ whole genome shotgun (WGS) entry which is preliminary data.</text>
</comment>
<dbReference type="PANTHER" id="PTHR43364:SF4">
    <property type="entry name" value="NAD(P)-LINKED OXIDOREDUCTASE SUPERFAMILY PROTEIN"/>
    <property type="match status" value="1"/>
</dbReference>
<dbReference type="CDD" id="cd19094">
    <property type="entry name" value="AKR_Tas-like"/>
    <property type="match status" value="1"/>
</dbReference>
<dbReference type="OrthoDB" id="9803483at2"/>
<dbReference type="Proteomes" id="UP000246132">
    <property type="component" value="Unassembled WGS sequence"/>
</dbReference>
<feature type="domain" description="NADP-dependent oxidoreductase" evidence="2">
    <location>
        <begin position="15"/>
        <end position="339"/>
    </location>
</feature>
<dbReference type="InterPro" id="IPR050523">
    <property type="entry name" value="AKR_Detox_Biosynth"/>
</dbReference>
<reference evidence="3 4" key="1">
    <citation type="journal article" date="2018" name="Int. J. Syst. Bacteriol.">
        <title>Oceaniradius stylonemae gen. nov., sp. nov., isolated from a red alga, Stylonema cornu-cervi.</title>
        <authorList>
            <person name="Jeong S."/>
        </authorList>
    </citation>
    <scope>NUCLEOTIDE SEQUENCE [LARGE SCALE GENOMIC DNA]</scope>
    <source>
        <strain evidence="3 4">StC1</strain>
    </source>
</reference>
<accession>A0A3A8AKS9</accession>
<dbReference type="AlphaFoldDB" id="A0A3A8AKS9"/>
<gene>
    <name evidence="3" type="ORF">DEM25_005435</name>
</gene>
<dbReference type="SUPFAM" id="SSF51430">
    <property type="entry name" value="NAD(P)-linked oxidoreductase"/>
    <property type="match status" value="1"/>
</dbReference>
<evidence type="ECO:0000256" key="1">
    <source>
        <dbReference type="ARBA" id="ARBA00023002"/>
    </source>
</evidence>
<keyword evidence="1" id="KW-0560">Oxidoreductase</keyword>
<proteinExistence type="predicted"/>
<dbReference type="EMBL" id="QFWV02000004">
    <property type="protein sequence ID" value="RKF07274.1"/>
    <property type="molecule type" value="Genomic_DNA"/>
</dbReference>
<organism evidence="3 4">
    <name type="scientific">Oceaniradius stylonematis</name>
    <dbReference type="NCBI Taxonomy" id="2184161"/>
    <lineage>
        <taxon>Bacteria</taxon>
        <taxon>Pseudomonadati</taxon>
        <taxon>Pseudomonadota</taxon>
        <taxon>Alphaproteobacteria</taxon>
        <taxon>Hyphomicrobiales</taxon>
        <taxon>Ahrensiaceae</taxon>
        <taxon>Oceaniradius</taxon>
    </lineage>
</organism>
<dbReference type="GO" id="GO:0016491">
    <property type="term" value="F:oxidoreductase activity"/>
    <property type="evidence" value="ECO:0007669"/>
    <property type="project" value="UniProtKB-KW"/>
</dbReference>
<evidence type="ECO:0000313" key="4">
    <source>
        <dbReference type="Proteomes" id="UP000246132"/>
    </source>
</evidence>
<dbReference type="PANTHER" id="PTHR43364">
    <property type="entry name" value="NADH-SPECIFIC METHYLGLYOXAL REDUCTASE-RELATED"/>
    <property type="match status" value="1"/>
</dbReference>
<sequence length="347" mass="38519">MKMRKLGRTGLDVSEICLGTMTWGSQNSEEEAHAQMRYAVEAGVNFFDTAEMYPTTPFAIETAGRTEEIIGTWLAEDGRRDEIVLATKVIGPGGHGVDGGRPIDAAKMRTACERSLKRLQTDHIDLYQIHWPNRGSYHFRQSWTYAPDKQDKAEALDGIAEILETAQALVDEGKIRHLGLSNETVWGTAQYLRIAGEKGWPRVQSMQNEYSLLHRIYDLDFAELGHHEDVGLLSYSSLAGGLLTGKYEGGKLPEGSRRTINENIGGRVTDYLEPALGRYLDIARKHGLDPAQMALAFCLSKPFLTSVIIGATTMDQLKTCIDAADVTLDDAVLADIEQVHRKWPIPM</sequence>
<dbReference type="InterPro" id="IPR023210">
    <property type="entry name" value="NADP_OxRdtase_dom"/>
</dbReference>